<reference evidence="3" key="1">
    <citation type="journal article" date="2017" name="Plant J.">
        <title>The pomegranate (Punica granatum L.) genome and the genomics of punicalagin biosynthesis.</title>
        <authorList>
            <person name="Qin G."/>
            <person name="Xu C."/>
            <person name="Ming R."/>
            <person name="Tang H."/>
            <person name="Guyot R."/>
            <person name="Kramer E.M."/>
            <person name="Hu Y."/>
            <person name="Yi X."/>
            <person name="Qi Y."/>
            <person name="Xu X."/>
            <person name="Gao Z."/>
            <person name="Pan H."/>
            <person name="Jian J."/>
            <person name="Tian Y."/>
            <person name="Yue Z."/>
            <person name="Xu Y."/>
        </authorList>
    </citation>
    <scope>NUCLEOTIDE SEQUENCE [LARGE SCALE GENOMIC DNA]</scope>
    <source>
        <strain evidence="3">cv. Dabenzi</strain>
    </source>
</reference>
<evidence type="ECO:0000313" key="3">
    <source>
        <dbReference type="Proteomes" id="UP000197138"/>
    </source>
</evidence>
<dbReference type="AlphaFoldDB" id="A0A218Y1M3"/>
<feature type="compositionally biased region" description="Basic and acidic residues" evidence="1">
    <location>
        <begin position="32"/>
        <end position="42"/>
    </location>
</feature>
<organism evidence="2 3">
    <name type="scientific">Punica granatum</name>
    <name type="common">Pomegranate</name>
    <dbReference type="NCBI Taxonomy" id="22663"/>
    <lineage>
        <taxon>Eukaryota</taxon>
        <taxon>Viridiplantae</taxon>
        <taxon>Streptophyta</taxon>
        <taxon>Embryophyta</taxon>
        <taxon>Tracheophyta</taxon>
        <taxon>Spermatophyta</taxon>
        <taxon>Magnoliopsida</taxon>
        <taxon>eudicotyledons</taxon>
        <taxon>Gunneridae</taxon>
        <taxon>Pentapetalae</taxon>
        <taxon>rosids</taxon>
        <taxon>malvids</taxon>
        <taxon>Myrtales</taxon>
        <taxon>Lythraceae</taxon>
        <taxon>Punica</taxon>
    </lineage>
</organism>
<dbReference type="EMBL" id="MTKT01000420">
    <property type="protein sequence ID" value="OWM90968.1"/>
    <property type="molecule type" value="Genomic_DNA"/>
</dbReference>
<protein>
    <submittedName>
        <fullName evidence="2">Uncharacterized protein</fullName>
    </submittedName>
</protein>
<accession>A0A218Y1M3</accession>
<dbReference type="Proteomes" id="UP000197138">
    <property type="component" value="Unassembled WGS sequence"/>
</dbReference>
<name>A0A218Y1M3_PUNGR</name>
<gene>
    <name evidence="2" type="ORF">CDL15_Pgr023301</name>
</gene>
<feature type="region of interest" description="Disordered" evidence="1">
    <location>
        <begin position="1"/>
        <end position="56"/>
    </location>
</feature>
<feature type="compositionally biased region" description="Basic and acidic residues" evidence="1">
    <location>
        <begin position="9"/>
        <end position="20"/>
    </location>
</feature>
<proteinExistence type="predicted"/>
<evidence type="ECO:0000256" key="1">
    <source>
        <dbReference type="SAM" id="MobiDB-lite"/>
    </source>
</evidence>
<evidence type="ECO:0000313" key="2">
    <source>
        <dbReference type="EMBL" id="OWM90968.1"/>
    </source>
</evidence>
<comment type="caution">
    <text evidence="2">The sequence shown here is derived from an EMBL/GenBank/DDBJ whole genome shotgun (WGS) entry which is preliminary data.</text>
</comment>
<sequence length="71" mass="7899">MSCSQGWVKDMKAARERTTDEAWIPHGITHSGDGDSSKEEIRASSTGRGSRMRDKISFESPRSILGSLRFL</sequence>